<evidence type="ECO:0000313" key="7">
    <source>
        <dbReference type="Proteomes" id="UP001500635"/>
    </source>
</evidence>
<dbReference type="PANTHER" id="PTHR43734">
    <property type="entry name" value="PHYTOENE DESATURASE"/>
    <property type="match status" value="1"/>
</dbReference>
<reference evidence="7" key="1">
    <citation type="journal article" date="2019" name="Int. J. Syst. Evol. Microbiol.">
        <title>The Global Catalogue of Microorganisms (GCM) 10K type strain sequencing project: providing services to taxonomists for standard genome sequencing and annotation.</title>
        <authorList>
            <consortium name="The Broad Institute Genomics Platform"/>
            <consortium name="The Broad Institute Genome Sequencing Center for Infectious Disease"/>
            <person name="Wu L."/>
            <person name="Ma J."/>
        </authorList>
    </citation>
    <scope>NUCLEOTIDE SEQUENCE [LARGE SCALE GENOMIC DNA]</scope>
    <source>
        <strain evidence="7">JCM 17688</strain>
    </source>
</reference>
<keyword evidence="2 4" id="KW-0125">Carotenoid biosynthesis</keyword>
<dbReference type="PRINTS" id="PR00419">
    <property type="entry name" value="ADXRDTASE"/>
</dbReference>
<dbReference type="Pfam" id="PF01593">
    <property type="entry name" value="Amino_oxidase"/>
    <property type="match status" value="1"/>
</dbReference>
<evidence type="ECO:0000313" key="6">
    <source>
        <dbReference type="EMBL" id="GAA4398325.1"/>
    </source>
</evidence>
<dbReference type="Proteomes" id="UP001500635">
    <property type="component" value="Unassembled WGS sequence"/>
</dbReference>
<evidence type="ECO:0000256" key="3">
    <source>
        <dbReference type="ARBA" id="ARBA00023002"/>
    </source>
</evidence>
<sequence>MHIGVVGAGLAGLSAALHLIGAGHTVTIIERAQRVGGRAGTEPVVDAAGVRHEIDPGASVLTMPDLAVDALVAGGLAAAEARARLDLLPVTPAYVGRFADGSTLAVPDELDAPDHLAWQRQMFDAAYQRFIGGDAAWSSFANPADLRRLARIVRLGALSSVQAQVDRRVPDPRARRMLTFQALYAGVSPRQARAVYAVISHMDVGLGVVYPRAGMGAVAAVMADVVAGRGTVLLETTVTGLDARDGSVTGLRTGAGRIEVDGVVLTADTPVTDRLLAPLARRAPGRVRLSPSAVVAHLLVDPDYQVRWPTRAHHTLDFGAAWEQTFAEITATRGRGRCMSDPSFLLTRPSVTTGEPAPVSVLAPCPNLDSAAIDWDAAGPDYLAHCLSVLRRRGYRGIDRGELLRLDTPATWARAGLSGGTPFSAAHTLGQTGPLRRSNRVPGLTNAVLAGSMTHPGVGVPPALISGRLAAAALARLDR</sequence>
<evidence type="ECO:0000259" key="5">
    <source>
        <dbReference type="Pfam" id="PF01593"/>
    </source>
</evidence>
<dbReference type="EMBL" id="BAABFR010000061">
    <property type="protein sequence ID" value="GAA4398325.1"/>
    <property type="molecule type" value="Genomic_DNA"/>
</dbReference>
<proteinExistence type="inferred from homology"/>
<organism evidence="6 7">
    <name type="scientific">Tsukamurella soli</name>
    <dbReference type="NCBI Taxonomy" id="644556"/>
    <lineage>
        <taxon>Bacteria</taxon>
        <taxon>Bacillati</taxon>
        <taxon>Actinomycetota</taxon>
        <taxon>Actinomycetes</taxon>
        <taxon>Mycobacteriales</taxon>
        <taxon>Tsukamurellaceae</taxon>
        <taxon>Tsukamurella</taxon>
    </lineage>
</organism>
<dbReference type="SUPFAM" id="SSF51905">
    <property type="entry name" value="FAD/NAD(P)-binding domain"/>
    <property type="match status" value="1"/>
</dbReference>
<keyword evidence="7" id="KW-1185">Reference proteome</keyword>
<evidence type="ECO:0000256" key="2">
    <source>
        <dbReference type="ARBA" id="ARBA00022746"/>
    </source>
</evidence>
<keyword evidence="3 4" id="KW-0560">Oxidoreductase</keyword>
<dbReference type="Gene3D" id="3.50.50.60">
    <property type="entry name" value="FAD/NAD(P)-binding domain"/>
    <property type="match status" value="2"/>
</dbReference>
<dbReference type="RefSeq" id="WP_344998234.1">
    <property type="nucleotide sequence ID" value="NZ_BAABFR010000061.1"/>
</dbReference>
<evidence type="ECO:0000256" key="4">
    <source>
        <dbReference type="RuleBase" id="RU362075"/>
    </source>
</evidence>
<dbReference type="NCBIfam" id="TIGR02734">
    <property type="entry name" value="crtI_fam"/>
    <property type="match status" value="1"/>
</dbReference>
<name>A0ABP8JZI0_9ACTN</name>
<dbReference type="InterPro" id="IPR014105">
    <property type="entry name" value="Carotenoid/retinoid_OxRdtase"/>
</dbReference>
<protein>
    <submittedName>
        <fullName evidence="6">Phytoene desaturase family protein</fullName>
    </submittedName>
</protein>
<dbReference type="PANTHER" id="PTHR43734:SF1">
    <property type="entry name" value="PHYTOENE DESATURASE"/>
    <property type="match status" value="1"/>
</dbReference>
<feature type="domain" description="Amine oxidase" evidence="5">
    <location>
        <begin position="10"/>
        <end position="474"/>
    </location>
</feature>
<comment type="pathway">
    <text evidence="1 4">Carotenoid biosynthesis.</text>
</comment>
<evidence type="ECO:0000256" key="1">
    <source>
        <dbReference type="ARBA" id="ARBA00004829"/>
    </source>
</evidence>
<accession>A0ABP8JZI0</accession>
<dbReference type="InterPro" id="IPR002937">
    <property type="entry name" value="Amino_oxidase"/>
</dbReference>
<dbReference type="Gene3D" id="3.30.9.10">
    <property type="entry name" value="D-Amino Acid Oxidase, subunit A, domain 2"/>
    <property type="match status" value="1"/>
</dbReference>
<comment type="similarity">
    <text evidence="4">Belongs to the carotenoid/retinoid oxidoreductase family.</text>
</comment>
<comment type="caution">
    <text evidence="6">The sequence shown here is derived from an EMBL/GenBank/DDBJ whole genome shotgun (WGS) entry which is preliminary data.</text>
</comment>
<dbReference type="InterPro" id="IPR036188">
    <property type="entry name" value="FAD/NAD-bd_sf"/>
</dbReference>
<gene>
    <name evidence="6" type="primary">crtI</name>
    <name evidence="6" type="ORF">GCM10023147_34450</name>
</gene>